<feature type="compositionally biased region" description="Low complexity" evidence="1">
    <location>
        <begin position="78"/>
        <end position="92"/>
    </location>
</feature>
<organism evidence="2 3">
    <name type="scientific">Clonostachys rhizophaga</name>
    <dbReference type="NCBI Taxonomy" id="160324"/>
    <lineage>
        <taxon>Eukaryota</taxon>
        <taxon>Fungi</taxon>
        <taxon>Dikarya</taxon>
        <taxon>Ascomycota</taxon>
        <taxon>Pezizomycotina</taxon>
        <taxon>Sordariomycetes</taxon>
        <taxon>Hypocreomycetidae</taxon>
        <taxon>Hypocreales</taxon>
        <taxon>Bionectriaceae</taxon>
        <taxon>Clonostachys</taxon>
    </lineage>
</organism>
<feature type="region of interest" description="Disordered" evidence="1">
    <location>
        <begin position="60"/>
        <end position="96"/>
    </location>
</feature>
<keyword evidence="3" id="KW-1185">Reference proteome</keyword>
<protein>
    <submittedName>
        <fullName evidence="2">Uncharacterized protein</fullName>
    </submittedName>
</protein>
<comment type="caution">
    <text evidence="2">The sequence shown here is derived from an EMBL/GenBank/DDBJ whole genome shotgun (WGS) entry which is preliminary data.</text>
</comment>
<evidence type="ECO:0000313" key="3">
    <source>
        <dbReference type="Proteomes" id="UP000696573"/>
    </source>
</evidence>
<accession>A0A9N9YU12</accession>
<dbReference type="OrthoDB" id="4763424at2759"/>
<reference evidence="2" key="1">
    <citation type="submission" date="2021-10" db="EMBL/GenBank/DDBJ databases">
        <authorList>
            <person name="Piombo E."/>
        </authorList>
    </citation>
    <scope>NUCLEOTIDE SEQUENCE</scope>
</reference>
<dbReference type="EMBL" id="CABFNQ020000736">
    <property type="protein sequence ID" value="CAH0028749.1"/>
    <property type="molecule type" value="Genomic_DNA"/>
</dbReference>
<dbReference type="Proteomes" id="UP000696573">
    <property type="component" value="Unassembled WGS sequence"/>
</dbReference>
<evidence type="ECO:0000313" key="2">
    <source>
        <dbReference type="EMBL" id="CAH0028749.1"/>
    </source>
</evidence>
<evidence type="ECO:0000256" key="1">
    <source>
        <dbReference type="SAM" id="MobiDB-lite"/>
    </source>
</evidence>
<gene>
    <name evidence="2" type="ORF">CRHIZ90672A_00014304</name>
</gene>
<sequence>MSVISWGYSRFATWLFPPRLGQMMSQDYDIENATLHDDSCSEITLIPDNVSQESIVATKSHRASKLLGSGDGPSGRDNSSTQQSQSNTQQPSHPKKLCTCQHHRGCCPAHRSTRRPNRPTSIFSPQLGLPNRKGVLSTIFQTYTLKPIHPVVPYHLSFENLKCSRQSLRPRRKMVLVTDLCGQDEVTAAGGTTYIWSNDIYYGNGTFLQKQEVVYRMVYLHKNRGESFKCCPHNSLHLSKPVFKTTNGFQEVKMEITNRPQRCASHPTEQWSSLRGKHVQMVTCEICHSDAECVLELCTGGWLYARYTCYRELGDGENFENRQWLSLLTGQGHSVRPWNFDVYIRVYSAARRLGRPTESVIHQGPNGAFDAETYYHSKE</sequence>
<proteinExistence type="predicted"/>
<name>A0A9N9YU12_9HYPO</name>
<dbReference type="AlphaFoldDB" id="A0A9N9YU12"/>